<comment type="caution">
    <text evidence="2">The sequence shown here is derived from an EMBL/GenBank/DDBJ whole genome shotgun (WGS) entry which is preliminary data.</text>
</comment>
<dbReference type="AlphaFoldDB" id="A0A9P6FMV3"/>
<gene>
    <name evidence="2" type="ORF">BGW38_005553</name>
</gene>
<keyword evidence="3" id="KW-1185">Reference proteome</keyword>
<organism evidence="2 3">
    <name type="scientific">Lunasporangiospora selenospora</name>
    <dbReference type="NCBI Taxonomy" id="979761"/>
    <lineage>
        <taxon>Eukaryota</taxon>
        <taxon>Fungi</taxon>
        <taxon>Fungi incertae sedis</taxon>
        <taxon>Mucoromycota</taxon>
        <taxon>Mortierellomycotina</taxon>
        <taxon>Mortierellomycetes</taxon>
        <taxon>Mortierellales</taxon>
        <taxon>Mortierellaceae</taxon>
        <taxon>Lunasporangiospora</taxon>
    </lineage>
</organism>
<feature type="region of interest" description="Disordered" evidence="1">
    <location>
        <begin position="51"/>
        <end position="81"/>
    </location>
</feature>
<name>A0A9P6FMV3_9FUNG</name>
<protein>
    <submittedName>
        <fullName evidence="2">Uncharacterized protein</fullName>
    </submittedName>
</protein>
<proteinExistence type="predicted"/>
<accession>A0A9P6FMV3</accession>
<reference evidence="2" key="1">
    <citation type="journal article" date="2020" name="Fungal Divers.">
        <title>Resolving the Mortierellaceae phylogeny through synthesis of multi-gene phylogenetics and phylogenomics.</title>
        <authorList>
            <person name="Vandepol N."/>
            <person name="Liber J."/>
            <person name="Desiro A."/>
            <person name="Na H."/>
            <person name="Kennedy M."/>
            <person name="Barry K."/>
            <person name="Grigoriev I.V."/>
            <person name="Miller A.N."/>
            <person name="O'Donnell K."/>
            <person name="Stajich J.E."/>
            <person name="Bonito G."/>
        </authorList>
    </citation>
    <scope>NUCLEOTIDE SEQUENCE</scope>
    <source>
        <strain evidence="2">KOD1015</strain>
    </source>
</reference>
<dbReference type="Proteomes" id="UP000780801">
    <property type="component" value="Unassembled WGS sequence"/>
</dbReference>
<evidence type="ECO:0000256" key="1">
    <source>
        <dbReference type="SAM" id="MobiDB-lite"/>
    </source>
</evidence>
<sequence length="81" mass="9153">MLPNNSASEHDTPSTEPLAYLDKENRYRVENLALSCLDRMKRMFEGLTEEDVMSLPGDDDNESPETIAAENQKMGDHVPIE</sequence>
<evidence type="ECO:0000313" key="3">
    <source>
        <dbReference type="Proteomes" id="UP000780801"/>
    </source>
</evidence>
<feature type="compositionally biased region" description="Acidic residues" evidence="1">
    <location>
        <begin position="51"/>
        <end position="63"/>
    </location>
</feature>
<dbReference type="EMBL" id="JAABOA010003512">
    <property type="protein sequence ID" value="KAF9578580.1"/>
    <property type="molecule type" value="Genomic_DNA"/>
</dbReference>
<evidence type="ECO:0000313" key="2">
    <source>
        <dbReference type="EMBL" id="KAF9578580.1"/>
    </source>
</evidence>
<feature type="non-terminal residue" evidence="2">
    <location>
        <position position="1"/>
    </location>
</feature>